<organism evidence="1 2">
    <name type="scientific">Cnephaeus nilssonii</name>
    <name type="common">Northern bat</name>
    <name type="synonym">Eptesicus nilssonii</name>
    <dbReference type="NCBI Taxonomy" id="3371016"/>
    <lineage>
        <taxon>Eukaryota</taxon>
        <taxon>Metazoa</taxon>
        <taxon>Chordata</taxon>
        <taxon>Craniata</taxon>
        <taxon>Vertebrata</taxon>
        <taxon>Euteleostomi</taxon>
        <taxon>Mammalia</taxon>
        <taxon>Eutheria</taxon>
        <taxon>Laurasiatheria</taxon>
        <taxon>Chiroptera</taxon>
        <taxon>Yangochiroptera</taxon>
        <taxon>Vespertilionidae</taxon>
        <taxon>Cnephaeus</taxon>
    </lineage>
</organism>
<keyword evidence="2" id="KW-1185">Reference proteome</keyword>
<dbReference type="Proteomes" id="UP001177744">
    <property type="component" value="Unassembled WGS sequence"/>
</dbReference>
<gene>
    <name evidence="1" type="ORF">QTO34_010089</name>
</gene>
<accession>A0AA40HEP8</accession>
<dbReference type="GO" id="GO:0009615">
    <property type="term" value="P:response to virus"/>
    <property type="evidence" value="ECO:0007669"/>
    <property type="project" value="TreeGrafter"/>
</dbReference>
<name>A0AA40HEP8_CNENI</name>
<dbReference type="PANTHER" id="PTHR48195:SF1">
    <property type="entry name" value="RIKEN CDNA 2410002F23 GENE"/>
    <property type="match status" value="1"/>
</dbReference>
<protein>
    <submittedName>
        <fullName evidence="1">Uncharacterized protein</fullName>
    </submittedName>
</protein>
<reference evidence="1" key="1">
    <citation type="submission" date="2023-06" db="EMBL/GenBank/DDBJ databases">
        <title>Reference genome for the Northern bat (Eptesicus nilssonii), a most northern bat species.</title>
        <authorList>
            <person name="Laine V.N."/>
            <person name="Pulliainen A.T."/>
            <person name="Lilley T.M."/>
        </authorList>
    </citation>
    <scope>NUCLEOTIDE SEQUENCE</scope>
    <source>
        <strain evidence="1">BLF_Eptnil</strain>
        <tissue evidence="1">Kidney</tissue>
    </source>
</reference>
<dbReference type="EMBL" id="JAULJE010000021">
    <property type="protein sequence ID" value="KAK1329906.1"/>
    <property type="molecule type" value="Genomic_DNA"/>
</dbReference>
<evidence type="ECO:0000313" key="2">
    <source>
        <dbReference type="Proteomes" id="UP001177744"/>
    </source>
</evidence>
<dbReference type="GO" id="GO:0005794">
    <property type="term" value="C:Golgi apparatus"/>
    <property type="evidence" value="ECO:0007669"/>
    <property type="project" value="TreeGrafter"/>
</dbReference>
<proteinExistence type="predicted"/>
<evidence type="ECO:0000313" key="1">
    <source>
        <dbReference type="EMBL" id="KAK1329906.1"/>
    </source>
</evidence>
<dbReference type="InterPro" id="IPR053270">
    <property type="entry name" value="Fv1_restriction_factor"/>
</dbReference>
<dbReference type="PANTHER" id="PTHR48195">
    <property type="entry name" value="FRIEND VIRUS SUSCEPTIBILITY PROTEIN 1"/>
    <property type="match status" value="1"/>
</dbReference>
<comment type="caution">
    <text evidence="1">The sequence shown here is derived from an EMBL/GenBank/DDBJ whole genome shotgun (WGS) entry which is preliminary data.</text>
</comment>
<sequence length="134" mass="15567">MSKWKGGSSRSQQPPAPHPFWCFLQGLKDQCSRAAVTMAENMMAQAHHHHTYTELLAIAQHFKQKPNEQPGDLTSNTIFNCLCRDRWWVAHKALLAWLLKAWRQRWQSFLHCEVTERPFGAWVTVEQGIQLRAS</sequence>
<dbReference type="AlphaFoldDB" id="A0AA40HEP8"/>